<organism evidence="2 3">
    <name type="scientific">Armillaria luteobubalina</name>
    <dbReference type="NCBI Taxonomy" id="153913"/>
    <lineage>
        <taxon>Eukaryota</taxon>
        <taxon>Fungi</taxon>
        <taxon>Dikarya</taxon>
        <taxon>Basidiomycota</taxon>
        <taxon>Agaricomycotina</taxon>
        <taxon>Agaricomycetes</taxon>
        <taxon>Agaricomycetidae</taxon>
        <taxon>Agaricales</taxon>
        <taxon>Marasmiineae</taxon>
        <taxon>Physalacriaceae</taxon>
        <taxon>Armillaria</taxon>
    </lineage>
</organism>
<dbReference type="Proteomes" id="UP001175228">
    <property type="component" value="Unassembled WGS sequence"/>
</dbReference>
<evidence type="ECO:0000313" key="2">
    <source>
        <dbReference type="EMBL" id="KAK0500249.1"/>
    </source>
</evidence>
<sequence length="926" mass="104813">MAVLRTPKKRQCHVGWNSHTIKLYADSSDIRPASRPHHHQLWSFPATRGASSSVKQRVVHLPISPCKKLSNSEGNNDEIPHDYDNDAQAYSYHLNPQAYALAMAGDMEDATMAPHKQVYTVSNQNLLVSRRESLRREGRGDAISQPGCPGITCENDDWSYQCLTCQDTRLFCQSCIVSAHQCSPTHIIQHWNGDYFDKTPLRNLGLRYQVGHLVGEACPHPWPAFGSQFTIIDMNRIHDMALDFCHCLRERPLAIQLQCAWLFPGMVKEPRTAVTVATLEQFQMLTFMGKVSVYEYYHSLARLSDNTGMKMPPDNFEAFIHIVREWSFIRLLKRAGIGNNASGWEAAKPASCTVECLACPCPGINIPVKSDPNLPMAWEDTLFVGVDANFKLERFEVSSEEKDPGLGRALSYFVDTKSFKNHLMSFDKRIIQPRSTCNDHEAAKGDKKTWARSRALAASGVSGVICMHHELKLPLSTVDLQVGETYVYGPDMAPLLCNMLYLVPKFHLPGHIKACQEKYCMSFHIHVGNNNGEAPEQSWAISNGVAKLDQHFGDVNWQKNVSMDAVPNTAEFESRFKWFTTTLPTDDVAKWTAMVEAWEADREKFNPFARVVASKSEAAMRLQLAHEDAQYELAGLKGDQLYVTSPKDMIAQGVQIKVSQQRIARINKELGEHSTDLQRAQVLEKSNWLRRRQEVHMPAGNGPSVPAYSQPLYLPSTVLLHHLCNDIVGFDLLHTLRGHLLALAKGYKDTDATTLTQKERLKCHKTTRDLNARITQVKHYYWDVRQRLMTLSARMMDYSWQSQLRVLEDSDWCKAHTRAHRWREECKLVNADMQHVKHTLEYDTNLWLSRAKSGMEGGAFVTAREGAAAYAKCQAAIHVAIQSSFEHKWRYVEDWITLGETNETVPLMRLAVGNCGIALGTVCYTH</sequence>
<comment type="caution">
    <text evidence="2">The sequence shown here is derived from an EMBL/GenBank/DDBJ whole genome shotgun (WGS) entry which is preliminary data.</text>
</comment>
<dbReference type="EMBL" id="JAUEPU010000008">
    <property type="protein sequence ID" value="KAK0500249.1"/>
    <property type="molecule type" value="Genomic_DNA"/>
</dbReference>
<dbReference type="AlphaFoldDB" id="A0AA39UW89"/>
<feature type="domain" description="CxC2-like cysteine cluster KDZ transposase-associated" evidence="1">
    <location>
        <begin position="201"/>
        <end position="308"/>
    </location>
</feature>
<dbReference type="Pfam" id="PF18758">
    <property type="entry name" value="KDZ"/>
    <property type="match status" value="2"/>
</dbReference>
<proteinExistence type="predicted"/>
<keyword evidence="3" id="KW-1185">Reference proteome</keyword>
<reference evidence="2" key="1">
    <citation type="submission" date="2023-06" db="EMBL/GenBank/DDBJ databases">
        <authorList>
            <consortium name="Lawrence Berkeley National Laboratory"/>
            <person name="Ahrendt S."/>
            <person name="Sahu N."/>
            <person name="Indic B."/>
            <person name="Wong-Bajracharya J."/>
            <person name="Merenyi Z."/>
            <person name="Ke H.-M."/>
            <person name="Monk M."/>
            <person name="Kocsube S."/>
            <person name="Drula E."/>
            <person name="Lipzen A."/>
            <person name="Balint B."/>
            <person name="Henrissat B."/>
            <person name="Andreopoulos B."/>
            <person name="Martin F.M."/>
            <person name="Harder C.B."/>
            <person name="Rigling D."/>
            <person name="Ford K.L."/>
            <person name="Foster G.D."/>
            <person name="Pangilinan J."/>
            <person name="Papanicolaou A."/>
            <person name="Barry K."/>
            <person name="LaButti K."/>
            <person name="Viragh M."/>
            <person name="Koriabine M."/>
            <person name="Yan M."/>
            <person name="Riley R."/>
            <person name="Champramary S."/>
            <person name="Plett K.L."/>
            <person name="Tsai I.J."/>
            <person name="Slot J."/>
            <person name="Sipos G."/>
            <person name="Plett J."/>
            <person name="Nagy L.G."/>
            <person name="Grigoriev I.V."/>
        </authorList>
    </citation>
    <scope>NUCLEOTIDE SEQUENCE</scope>
    <source>
        <strain evidence="2">HWK02</strain>
    </source>
</reference>
<dbReference type="Pfam" id="PF18803">
    <property type="entry name" value="CxC2"/>
    <property type="match status" value="1"/>
</dbReference>
<evidence type="ECO:0000259" key="1">
    <source>
        <dbReference type="Pfam" id="PF18803"/>
    </source>
</evidence>
<name>A0AA39UW89_9AGAR</name>
<protein>
    <recommendedName>
        <fullName evidence="1">CxC2-like cysteine cluster KDZ transposase-associated domain-containing protein</fullName>
    </recommendedName>
</protein>
<accession>A0AA39UW89</accession>
<gene>
    <name evidence="2" type="ORF">EDD18DRAFT_1307704</name>
</gene>
<dbReference type="InterPro" id="IPR040521">
    <property type="entry name" value="KDZ"/>
</dbReference>
<dbReference type="InterPro" id="IPR041457">
    <property type="entry name" value="CxC2_KDZ-assoc"/>
</dbReference>
<evidence type="ECO:0000313" key="3">
    <source>
        <dbReference type="Proteomes" id="UP001175228"/>
    </source>
</evidence>